<dbReference type="AlphaFoldDB" id="A0A3A4R6A9"/>
<comment type="caution">
    <text evidence="4">The sequence shown here is derived from an EMBL/GenBank/DDBJ whole genome shotgun (WGS) entry which is preliminary data.</text>
</comment>
<dbReference type="NCBIfam" id="TIGR00377">
    <property type="entry name" value="ant_ant_sig"/>
    <property type="match status" value="1"/>
</dbReference>
<dbReference type="InterPro" id="IPR036513">
    <property type="entry name" value="STAS_dom_sf"/>
</dbReference>
<dbReference type="InterPro" id="IPR002645">
    <property type="entry name" value="STAS_dom"/>
</dbReference>
<dbReference type="SUPFAM" id="SSF52091">
    <property type="entry name" value="SpoIIaa-like"/>
    <property type="match status" value="1"/>
</dbReference>
<dbReference type="CDD" id="cd07043">
    <property type="entry name" value="STAS_anti-anti-sigma_factors"/>
    <property type="match status" value="1"/>
</dbReference>
<dbReference type="Pfam" id="PF01740">
    <property type="entry name" value="STAS"/>
    <property type="match status" value="1"/>
</dbReference>
<reference evidence="4 5" key="1">
    <citation type="journal article" date="2017" name="ISME J.">
        <title>Energy and carbon metabolisms in a deep terrestrial subsurface fluid microbial community.</title>
        <authorList>
            <person name="Momper L."/>
            <person name="Jungbluth S.P."/>
            <person name="Lee M.D."/>
            <person name="Amend J.P."/>
        </authorList>
    </citation>
    <scope>NUCLEOTIDE SEQUENCE [LARGE SCALE GENOMIC DNA]</scope>
    <source>
        <strain evidence="4">SURF_26</strain>
    </source>
</reference>
<dbReference type="EMBL" id="QZJZ01000007">
    <property type="protein sequence ID" value="RJP61896.1"/>
    <property type="molecule type" value="Genomic_DNA"/>
</dbReference>
<evidence type="ECO:0000256" key="2">
    <source>
        <dbReference type="RuleBase" id="RU003749"/>
    </source>
</evidence>
<evidence type="ECO:0000256" key="1">
    <source>
        <dbReference type="ARBA" id="ARBA00009013"/>
    </source>
</evidence>
<evidence type="ECO:0000313" key="4">
    <source>
        <dbReference type="EMBL" id="RJP61896.1"/>
    </source>
</evidence>
<dbReference type="PANTHER" id="PTHR33495:SF2">
    <property type="entry name" value="ANTI-SIGMA FACTOR ANTAGONIST TM_1081-RELATED"/>
    <property type="match status" value="1"/>
</dbReference>
<evidence type="ECO:0000259" key="3">
    <source>
        <dbReference type="PROSITE" id="PS50801"/>
    </source>
</evidence>
<accession>A0A3A4R6A9</accession>
<protein>
    <recommendedName>
        <fullName evidence="2">Anti-sigma factor antagonist</fullName>
    </recommendedName>
</protein>
<dbReference type="PANTHER" id="PTHR33495">
    <property type="entry name" value="ANTI-SIGMA FACTOR ANTAGONIST TM_1081-RELATED-RELATED"/>
    <property type="match status" value="1"/>
</dbReference>
<dbReference type="GO" id="GO:0043856">
    <property type="term" value="F:anti-sigma factor antagonist activity"/>
    <property type="evidence" value="ECO:0007669"/>
    <property type="project" value="InterPro"/>
</dbReference>
<organism evidence="4 5">
    <name type="scientific">Candidatus Auribacter fodinae</name>
    <dbReference type="NCBI Taxonomy" id="2093366"/>
    <lineage>
        <taxon>Bacteria</taxon>
        <taxon>Pseudomonadati</taxon>
        <taxon>Candidatus Auribacterota</taxon>
        <taxon>Candidatus Auribacteria</taxon>
        <taxon>Candidatus Auribacterales</taxon>
        <taxon>Candidatus Auribacteraceae</taxon>
        <taxon>Candidatus Auribacter</taxon>
    </lineage>
</organism>
<comment type="similarity">
    <text evidence="1 2">Belongs to the anti-sigma-factor antagonist family.</text>
</comment>
<evidence type="ECO:0000313" key="5">
    <source>
        <dbReference type="Proteomes" id="UP000266426"/>
    </source>
</evidence>
<sequence>MNYSIDTSNSYTVIRVEGEMAVPECTAFLHVLEERLSSITKPVIMDMERVSYIDSRGLGALVLLHTRSRKAGQAFLISGVVPAVLKVIKLTALDAVFSLYPTFSQAAASLPGHEESE</sequence>
<name>A0A3A4R6A9_9BACT</name>
<dbReference type="PROSITE" id="PS50801">
    <property type="entry name" value="STAS"/>
    <property type="match status" value="1"/>
</dbReference>
<proteinExistence type="inferred from homology"/>
<dbReference type="Gene3D" id="3.30.750.24">
    <property type="entry name" value="STAS domain"/>
    <property type="match status" value="1"/>
</dbReference>
<dbReference type="Proteomes" id="UP000266426">
    <property type="component" value="Unassembled WGS sequence"/>
</dbReference>
<dbReference type="InterPro" id="IPR003658">
    <property type="entry name" value="Anti-sigma_ant"/>
</dbReference>
<gene>
    <name evidence="4" type="ORF">C4541_00935</name>
</gene>
<feature type="domain" description="STAS" evidence="3">
    <location>
        <begin position="1"/>
        <end position="110"/>
    </location>
</feature>